<comment type="caution">
    <text evidence="1">The sequence shown here is derived from an EMBL/GenBank/DDBJ whole genome shotgun (WGS) entry which is preliminary data.</text>
</comment>
<dbReference type="AlphaFoldDB" id="A0A7W8CX13"/>
<evidence type="ECO:0000313" key="2">
    <source>
        <dbReference type="Proteomes" id="UP000539953"/>
    </source>
</evidence>
<reference evidence="1 2" key="1">
    <citation type="submission" date="2020-08" db="EMBL/GenBank/DDBJ databases">
        <title>Genomic Encyclopedia of Type Strains, Phase IV (KMG-IV): sequencing the most valuable type-strain genomes for metagenomic binning, comparative biology and taxonomic classification.</title>
        <authorList>
            <person name="Goeker M."/>
        </authorList>
    </citation>
    <scope>NUCLEOTIDE SEQUENCE [LARGE SCALE GENOMIC DNA]</scope>
    <source>
        <strain evidence="1 2">DSM 25799</strain>
    </source>
</reference>
<proteinExistence type="predicted"/>
<accession>A0A7W8CX13</accession>
<dbReference type="PANTHER" id="PTHR36849:SF1">
    <property type="entry name" value="CYTOPLASMIC PROTEIN"/>
    <property type="match status" value="1"/>
</dbReference>
<dbReference type="Proteomes" id="UP000539953">
    <property type="component" value="Unassembled WGS sequence"/>
</dbReference>
<dbReference type="InterPro" id="IPR052552">
    <property type="entry name" value="YeaO-like"/>
</dbReference>
<gene>
    <name evidence="1" type="ORF">HNQ47_000538</name>
</gene>
<dbReference type="EMBL" id="JACHHK010000002">
    <property type="protein sequence ID" value="MBB5182519.1"/>
    <property type="molecule type" value="Genomic_DNA"/>
</dbReference>
<keyword evidence="2" id="KW-1185">Reference proteome</keyword>
<sequence length="121" mass="14794">MHEIKIVRVYELKPDMEGYRILIDKIWPRGLRKEALEPFEWAKSITPTDKLRKWFGHDPDRFEEFTRKYQKELTENPFAEEFVKRVRDILDEQDVLLLYAAKNEHVNHALVLKEWLEEKLR</sequence>
<evidence type="ECO:0000313" key="1">
    <source>
        <dbReference type="EMBL" id="MBB5182519.1"/>
    </source>
</evidence>
<dbReference type="PANTHER" id="PTHR36849">
    <property type="entry name" value="CYTOPLASMIC PROTEIN-RELATED"/>
    <property type="match status" value="1"/>
</dbReference>
<organism evidence="1 2">
    <name type="scientific">Catenisphaera adipataccumulans</name>
    <dbReference type="NCBI Taxonomy" id="700500"/>
    <lineage>
        <taxon>Bacteria</taxon>
        <taxon>Bacillati</taxon>
        <taxon>Bacillota</taxon>
        <taxon>Erysipelotrichia</taxon>
        <taxon>Erysipelotrichales</taxon>
        <taxon>Erysipelotrichaceae</taxon>
        <taxon>Catenisphaera</taxon>
    </lineage>
</organism>
<dbReference type="Pfam" id="PF22752">
    <property type="entry name" value="DUF488-N3i"/>
    <property type="match status" value="1"/>
</dbReference>
<name>A0A7W8CX13_9FIRM</name>
<protein>
    <submittedName>
        <fullName evidence="1">Uncharacterized protein YeaO (DUF488 family)</fullName>
    </submittedName>
</protein>
<dbReference type="RefSeq" id="WP_183327283.1">
    <property type="nucleotide sequence ID" value="NZ_JACHHK010000002.1"/>
</dbReference>